<name>A0A061G1V3_THECC</name>
<protein>
    <submittedName>
        <fullName evidence="2">Uncharacterized protein</fullName>
    </submittedName>
</protein>
<dbReference type="Gramene" id="EOY23561">
    <property type="protein sequence ID" value="EOY23561"/>
    <property type="gene ID" value="TCM_015417"/>
</dbReference>
<dbReference type="HOGENOM" id="CLU_2692766_0_0_1"/>
<keyword evidence="3" id="KW-1185">Reference proteome</keyword>
<feature type="region of interest" description="Disordered" evidence="1">
    <location>
        <begin position="21"/>
        <end position="41"/>
    </location>
</feature>
<sequence length="74" mass="8676">MPLKRNVTCPYSKEPIYTHLRTPQPEQKNIKSGGGDREKGNNLLPRNYHCSLFKYFGNFLWHSEVIPNVHPFSF</sequence>
<accession>A0A061G1V3</accession>
<evidence type="ECO:0000313" key="3">
    <source>
        <dbReference type="Proteomes" id="UP000026915"/>
    </source>
</evidence>
<reference evidence="2 3" key="1">
    <citation type="journal article" date="2013" name="Genome Biol.">
        <title>The genome sequence of the most widely cultivated cacao type and its use to identify candidate genes regulating pod color.</title>
        <authorList>
            <person name="Motamayor J.C."/>
            <person name="Mockaitis K."/>
            <person name="Schmutz J."/>
            <person name="Haiminen N."/>
            <person name="Iii D.L."/>
            <person name="Cornejo O."/>
            <person name="Findley S.D."/>
            <person name="Zheng P."/>
            <person name="Utro F."/>
            <person name="Royaert S."/>
            <person name="Saski C."/>
            <person name="Jenkins J."/>
            <person name="Podicheti R."/>
            <person name="Zhao M."/>
            <person name="Scheffler B.E."/>
            <person name="Stack J.C."/>
            <person name="Feltus F.A."/>
            <person name="Mustiga G.M."/>
            <person name="Amores F."/>
            <person name="Phillips W."/>
            <person name="Marelli J.P."/>
            <person name="May G.D."/>
            <person name="Shapiro H."/>
            <person name="Ma J."/>
            <person name="Bustamante C.D."/>
            <person name="Schnell R.J."/>
            <person name="Main D."/>
            <person name="Gilbert D."/>
            <person name="Parida L."/>
            <person name="Kuhn D.N."/>
        </authorList>
    </citation>
    <scope>NUCLEOTIDE SEQUENCE [LARGE SCALE GENOMIC DNA]</scope>
    <source>
        <strain evidence="3">cv. Matina 1-6</strain>
    </source>
</reference>
<dbReference type="Proteomes" id="UP000026915">
    <property type="component" value="Chromosome 3"/>
</dbReference>
<dbReference type="EMBL" id="CM001881">
    <property type="protein sequence ID" value="EOY23561.1"/>
    <property type="molecule type" value="Genomic_DNA"/>
</dbReference>
<proteinExistence type="predicted"/>
<gene>
    <name evidence="2" type="ORF">TCM_015417</name>
</gene>
<evidence type="ECO:0000313" key="2">
    <source>
        <dbReference type="EMBL" id="EOY23561.1"/>
    </source>
</evidence>
<evidence type="ECO:0000256" key="1">
    <source>
        <dbReference type="SAM" id="MobiDB-lite"/>
    </source>
</evidence>
<dbReference type="InParanoid" id="A0A061G1V3"/>
<organism evidence="2 3">
    <name type="scientific">Theobroma cacao</name>
    <name type="common">Cacao</name>
    <name type="synonym">Cocoa</name>
    <dbReference type="NCBI Taxonomy" id="3641"/>
    <lineage>
        <taxon>Eukaryota</taxon>
        <taxon>Viridiplantae</taxon>
        <taxon>Streptophyta</taxon>
        <taxon>Embryophyta</taxon>
        <taxon>Tracheophyta</taxon>
        <taxon>Spermatophyta</taxon>
        <taxon>Magnoliopsida</taxon>
        <taxon>eudicotyledons</taxon>
        <taxon>Gunneridae</taxon>
        <taxon>Pentapetalae</taxon>
        <taxon>rosids</taxon>
        <taxon>malvids</taxon>
        <taxon>Malvales</taxon>
        <taxon>Malvaceae</taxon>
        <taxon>Byttnerioideae</taxon>
        <taxon>Theobroma</taxon>
    </lineage>
</organism>
<dbReference type="AlphaFoldDB" id="A0A061G1V3"/>